<keyword evidence="1 4" id="KW-0547">Nucleotide-binding</keyword>
<feature type="domain" description="AAA+ ATPase" evidence="6">
    <location>
        <begin position="38"/>
        <end position="178"/>
    </location>
</feature>
<organism evidence="7 8">
    <name type="scientific">Smittium megazygosporum</name>
    <dbReference type="NCBI Taxonomy" id="133381"/>
    <lineage>
        <taxon>Eukaryota</taxon>
        <taxon>Fungi</taxon>
        <taxon>Fungi incertae sedis</taxon>
        <taxon>Zoopagomycota</taxon>
        <taxon>Kickxellomycotina</taxon>
        <taxon>Harpellomycetes</taxon>
        <taxon>Harpellales</taxon>
        <taxon>Legeriomycetaceae</taxon>
        <taxon>Smittium</taxon>
    </lineage>
</organism>
<dbReference type="AlphaFoldDB" id="A0A2T9Z4B7"/>
<dbReference type="Pfam" id="PF00004">
    <property type="entry name" value="AAA"/>
    <property type="match status" value="2"/>
</dbReference>
<feature type="domain" description="AAA+ ATPase" evidence="6">
    <location>
        <begin position="362"/>
        <end position="507"/>
    </location>
</feature>
<dbReference type="STRING" id="133381.A0A2T9Z4B7"/>
<dbReference type="InterPro" id="IPR050168">
    <property type="entry name" value="AAA_ATPase_domain"/>
</dbReference>
<gene>
    <name evidence="7" type="ORF">BB560_005509</name>
</gene>
<proteinExistence type="inferred from homology"/>
<evidence type="ECO:0000259" key="6">
    <source>
        <dbReference type="SMART" id="SM00382"/>
    </source>
</evidence>
<evidence type="ECO:0000256" key="5">
    <source>
        <dbReference type="SAM" id="MobiDB-lite"/>
    </source>
</evidence>
<dbReference type="PROSITE" id="PS00674">
    <property type="entry name" value="AAA"/>
    <property type="match status" value="2"/>
</dbReference>
<dbReference type="Gene3D" id="1.10.8.60">
    <property type="match status" value="2"/>
</dbReference>
<evidence type="ECO:0000256" key="2">
    <source>
        <dbReference type="ARBA" id="ARBA00022840"/>
    </source>
</evidence>
<accession>A0A2T9Z4B7</accession>
<dbReference type="GO" id="GO:0005524">
    <property type="term" value="F:ATP binding"/>
    <property type="evidence" value="ECO:0007669"/>
    <property type="project" value="UniProtKB-KW"/>
</dbReference>
<evidence type="ECO:0000256" key="4">
    <source>
        <dbReference type="RuleBase" id="RU003651"/>
    </source>
</evidence>
<keyword evidence="2 4" id="KW-0067">ATP-binding</keyword>
<evidence type="ECO:0000313" key="8">
    <source>
        <dbReference type="Proteomes" id="UP000245609"/>
    </source>
</evidence>
<dbReference type="SUPFAM" id="SSF52540">
    <property type="entry name" value="P-loop containing nucleoside triphosphate hydrolases"/>
    <property type="match status" value="2"/>
</dbReference>
<dbReference type="EMBL" id="MBFS01002273">
    <property type="protein sequence ID" value="PVU99391.1"/>
    <property type="molecule type" value="Genomic_DNA"/>
</dbReference>
<protein>
    <recommendedName>
        <fullName evidence="6">AAA+ ATPase domain-containing protein</fullName>
    </recommendedName>
</protein>
<dbReference type="GO" id="GO:0016887">
    <property type="term" value="F:ATP hydrolysis activity"/>
    <property type="evidence" value="ECO:0007669"/>
    <property type="project" value="InterPro"/>
</dbReference>
<keyword evidence="3" id="KW-0175">Coiled coil</keyword>
<comment type="caution">
    <text evidence="7">The sequence shown here is derived from an EMBL/GenBank/DDBJ whole genome shotgun (WGS) entry which is preliminary data.</text>
</comment>
<name>A0A2T9Z4B7_9FUNG</name>
<dbReference type="InterPro" id="IPR003960">
    <property type="entry name" value="ATPase_AAA_CS"/>
</dbReference>
<reference evidence="7 8" key="1">
    <citation type="journal article" date="2018" name="MBio">
        <title>Comparative Genomics Reveals the Core Gene Toolbox for the Fungus-Insect Symbiosis.</title>
        <authorList>
            <person name="Wang Y."/>
            <person name="Stata M."/>
            <person name="Wang W."/>
            <person name="Stajich J.E."/>
            <person name="White M.M."/>
            <person name="Moncalvo J.M."/>
        </authorList>
    </citation>
    <scope>NUCLEOTIDE SEQUENCE [LARGE SCALE GENOMIC DNA]</scope>
    <source>
        <strain evidence="7 8">SC-DP-2</strain>
    </source>
</reference>
<evidence type="ECO:0000256" key="3">
    <source>
        <dbReference type="ARBA" id="ARBA00023054"/>
    </source>
</evidence>
<comment type="similarity">
    <text evidence="4">Belongs to the AAA ATPase family.</text>
</comment>
<feature type="region of interest" description="Disordered" evidence="5">
    <location>
        <begin position="276"/>
        <end position="298"/>
    </location>
</feature>
<keyword evidence="8" id="KW-1185">Reference proteome</keyword>
<dbReference type="OrthoDB" id="5421at2759"/>
<dbReference type="FunFam" id="3.40.50.300:FF:000061">
    <property type="entry name" value="ATPase family, AAA domain-containing 2"/>
    <property type="match status" value="1"/>
</dbReference>
<dbReference type="InterPro" id="IPR027417">
    <property type="entry name" value="P-loop_NTPase"/>
</dbReference>
<dbReference type="PANTHER" id="PTHR23077">
    <property type="entry name" value="AAA-FAMILY ATPASE"/>
    <property type="match status" value="1"/>
</dbReference>
<dbReference type="Proteomes" id="UP000245609">
    <property type="component" value="Unassembled WGS sequence"/>
</dbReference>
<dbReference type="InterPro" id="IPR003959">
    <property type="entry name" value="ATPase_AAA_core"/>
</dbReference>
<dbReference type="PANTHER" id="PTHR23077:SF117">
    <property type="entry name" value="AAA+ ATPASE DOMAIN-CONTAINING PROTEIN"/>
    <property type="match status" value="1"/>
</dbReference>
<dbReference type="InterPro" id="IPR003593">
    <property type="entry name" value="AAA+_ATPase"/>
</dbReference>
<dbReference type="InterPro" id="IPR041569">
    <property type="entry name" value="AAA_lid_3"/>
</dbReference>
<dbReference type="Gene3D" id="3.40.50.300">
    <property type="entry name" value="P-loop containing nucleotide triphosphate hydrolases"/>
    <property type="match status" value="2"/>
</dbReference>
<evidence type="ECO:0000256" key="1">
    <source>
        <dbReference type="ARBA" id="ARBA00022741"/>
    </source>
</evidence>
<dbReference type="FunFam" id="3.40.50.300:FF:001025">
    <property type="entry name" value="ATPase family, AAA domain-containing 2B"/>
    <property type="match status" value="1"/>
</dbReference>
<sequence length="621" mass="69325">MIKFDSPPSLEKHFQKLLEILYYPTHFKPQLAHLGLDLPKGLLLYGPPGVGKTMLICETAKICNLPIVSINSSDIISSYIGDSEQNLRDSFNKAVSLALENDSFSILFIDEIDALAPKRDDLLQFESRLVSQLLTLLDGIIGRENVVVIAATNRPNSIDPALRRPGRLEREIFIEVPNFLDRKKIINYYLSNSNFTLNSFHDKNDIKNLETQSFNIPEPYNPSQSTHSIISDSLIGMRRDELCHSTHGFVGADIAALFREAGLHAISRKFNNTKSAFGPDSGSDSDNLNKKSPDSIQNPLPLSREDFLFALTRVVPSIKRSYSLDIGKLSWSDLGGMEDELTKALEWPLKYGDKMRLLGAAPPQGILLYGPPGCSKTCIAKIIAHSYSSTCSFFTINSAEIFSPFVGDSEYVVRNLYLKARQSSPSVVFFDEIDVIVGKRDFSAGKNPNASDEVQSRVLSTLLNEMDGIEKFGNILTVGATNRPDLIDPALMRPGRFDKLIYVPPPNLSSRKEIFKIKLKDSPTNLSAADFEYLAQKTNNFSGADIGNLCQEAALFALRSRKNDSPIIEIEHFKEAMKTVQPSLSNSQINFYEKLRQDIRISVRPYHLENRDQGLPAIEIP</sequence>
<dbReference type="Pfam" id="PF17862">
    <property type="entry name" value="AAA_lid_3"/>
    <property type="match status" value="2"/>
</dbReference>
<evidence type="ECO:0000313" key="7">
    <source>
        <dbReference type="EMBL" id="PVU99391.1"/>
    </source>
</evidence>
<dbReference type="SMART" id="SM00382">
    <property type="entry name" value="AAA"/>
    <property type="match status" value="2"/>
</dbReference>